<dbReference type="PANTHER" id="PTHR46401:SF2">
    <property type="entry name" value="GLYCOSYLTRANSFERASE WBBK-RELATED"/>
    <property type="match status" value="1"/>
</dbReference>
<dbReference type="RefSeq" id="WP_259504254.1">
    <property type="nucleotide sequence ID" value="NZ_JANLCM010000001.1"/>
</dbReference>
<protein>
    <submittedName>
        <fullName evidence="3">Glycosyltransferase</fullName>
        <ecNumber evidence="3">2.4.-.-</ecNumber>
    </submittedName>
</protein>
<dbReference type="SUPFAM" id="SSF53756">
    <property type="entry name" value="UDP-Glycosyltransferase/glycogen phosphorylase"/>
    <property type="match status" value="1"/>
</dbReference>
<comment type="caution">
    <text evidence="3">The sequence shown here is derived from an EMBL/GenBank/DDBJ whole genome shotgun (WGS) entry which is preliminary data.</text>
</comment>
<accession>A0ABT2GPR2</accession>
<dbReference type="Gene3D" id="3.40.50.2000">
    <property type="entry name" value="Glycogen Phosphorylase B"/>
    <property type="match status" value="1"/>
</dbReference>
<name>A0ABT2GPR2_9MICO</name>
<keyword evidence="3" id="KW-0328">Glycosyltransferase</keyword>
<reference evidence="3" key="1">
    <citation type="submission" date="2022-08" db="EMBL/GenBank/DDBJ databases">
        <authorList>
            <person name="Deng Y."/>
            <person name="Han X.-F."/>
            <person name="Zhang Y.-Q."/>
        </authorList>
    </citation>
    <scope>NUCLEOTIDE SEQUENCE</scope>
    <source>
        <strain evidence="3">CPCC 205763</strain>
    </source>
</reference>
<evidence type="ECO:0000256" key="2">
    <source>
        <dbReference type="SAM" id="Phobius"/>
    </source>
</evidence>
<evidence type="ECO:0000313" key="4">
    <source>
        <dbReference type="Proteomes" id="UP001165584"/>
    </source>
</evidence>
<dbReference type="EC" id="2.4.-.-" evidence="3"/>
<keyword evidence="4" id="KW-1185">Reference proteome</keyword>
<evidence type="ECO:0000313" key="3">
    <source>
        <dbReference type="EMBL" id="MCS5716761.1"/>
    </source>
</evidence>
<dbReference type="GO" id="GO:0016757">
    <property type="term" value="F:glycosyltransferase activity"/>
    <property type="evidence" value="ECO:0007669"/>
    <property type="project" value="UniProtKB-KW"/>
</dbReference>
<sequence>MLVRLRPSVVVLMLPPAVAVWVVAPLAVILKFALIGDLHSGVFNDRRWAWAAPSTLRILKRRGGAIVTNETLARIPRAAQVRTLVMHDLIDASDFSKATVPTGPLDALVGEKYLLVPVTYASDEPIAELLRAARGLPEVKFVLTGRAPEEVRAAAPKNVVFSGFVSDEVYSWLLVQSAAVMALTTRESTMQRAGYEALAAGKPLVTSNTEALREYFTKGAVFVEPTVDSLASGILDALGRGALLASEMSDLAVDLEGSEQQSLIEFRGWVDTLMGSN</sequence>
<dbReference type="Proteomes" id="UP001165584">
    <property type="component" value="Unassembled WGS sequence"/>
</dbReference>
<proteinExistence type="predicted"/>
<evidence type="ECO:0000256" key="1">
    <source>
        <dbReference type="ARBA" id="ARBA00022679"/>
    </source>
</evidence>
<keyword evidence="2" id="KW-0812">Transmembrane</keyword>
<keyword evidence="2" id="KW-0472">Membrane</keyword>
<gene>
    <name evidence="3" type="ORF">N1027_01275</name>
</gene>
<keyword evidence="1 3" id="KW-0808">Transferase</keyword>
<dbReference type="Pfam" id="PF13692">
    <property type="entry name" value="Glyco_trans_1_4"/>
    <property type="match status" value="1"/>
</dbReference>
<feature type="transmembrane region" description="Helical" evidence="2">
    <location>
        <begin position="12"/>
        <end position="34"/>
    </location>
</feature>
<dbReference type="EMBL" id="JANLCM010000001">
    <property type="protein sequence ID" value="MCS5716761.1"/>
    <property type="molecule type" value="Genomic_DNA"/>
</dbReference>
<dbReference type="PANTHER" id="PTHR46401">
    <property type="entry name" value="GLYCOSYLTRANSFERASE WBBK-RELATED"/>
    <property type="match status" value="1"/>
</dbReference>
<keyword evidence="2" id="KW-1133">Transmembrane helix</keyword>
<organism evidence="3 4">
    <name type="scientific">Herbiconiux aconitum</name>
    <dbReference type="NCBI Taxonomy" id="2970913"/>
    <lineage>
        <taxon>Bacteria</taxon>
        <taxon>Bacillati</taxon>
        <taxon>Actinomycetota</taxon>
        <taxon>Actinomycetes</taxon>
        <taxon>Micrococcales</taxon>
        <taxon>Microbacteriaceae</taxon>
        <taxon>Herbiconiux</taxon>
    </lineage>
</organism>